<feature type="binding site" evidence="5">
    <location>
        <position position="539"/>
    </location>
    <ligand>
        <name>Mg(2+)</name>
        <dbReference type="ChEBI" id="CHEBI:18420"/>
    </ligand>
</feature>
<dbReference type="GO" id="GO:0005525">
    <property type="term" value="F:GTP binding"/>
    <property type="evidence" value="ECO:0007669"/>
    <property type="project" value="UniProtKB-KW"/>
</dbReference>
<evidence type="ECO:0000256" key="6">
    <source>
        <dbReference type="SAM" id="MobiDB-lite"/>
    </source>
</evidence>
<evidence type="ECO:0000256" key="2">
    <source>
        <dbReference type="ARBA" id="ARBA00022741"/>
    </source>
</evidence>
<dbReference type="GO" id="GO:0007186">
    <property type="term" value="P:G protein-coupled receptor signaling pathway"/>
    <property type="evidence" value="ECO:0007669"/>
    <property type="project" value="InterPro"/>
</dbReference>
<dbReference type="AlphaFoldDB" id="S3DQ96"/>
<dbReference type="eggNOG" id="KOG0082">
    <property type="taxonomic scope" value="Eukaryota"/>
</dbReference>
<dbReference type="GO" id="GO:0005737">
    <property type="term" value="C:cytoplasm"/>
    <property type="evidence" value="ECO:0007669"/>
    <property type="project" value="TreeGrafter"/>
</dbReference>
<dbReference type="PANTHER" id="PTHR10218:SF302">
    <property type="entry name" value="GUANINE NUCLEOTIDE-BINDING PROTEIN ALPHA-5 SUBUNIT"/>
    <property type="match status" value="1"/>
</dbReference>
<evidence type="ECO:0000313" key="8">
    <source>
        <dbReference type="Proteomes" id="UP000016922"/>
    </source>
</evidence>
<dbReference type="GO" id="GO:0000750">
    <property type="term" value="P:pheromone-dependent signal transduction involved in conjugation with cellular fusion"/>
    <property type="evidence" value="ECO:0007669"/>
    <property type="project" value="TreeGrafter"/>
</dbReference>
<feature type="binding site" evidence="5">
    <location>
        <position position="406"/>
    </location>
    <ligand>
        <name>Mg(2+)</name>
        <dbReference type="ChEBI" id="CHEBI:18420"/>
    </ligand>
</feature>
<dbReference type="STRING" id="1116229.S3DQ96"/>
<dbReference type="Gene3D" id="3.40.50.300">
    <property type="entry name" value="P-loop containing nucleotide triphosphate hydrolases"/>
    <property type="match status" value="1"/>
</dbReference>
<keyword evidence="4" id="KW-0807">Transducer</keyword>
<name>S3DQ96_GLAL2</name>
<proteinExistence type="predicted"/>
<dbReference type="SMART" id="SM00275">
    <property type="entry name" value="G_alpha"/>
    <property type="match status" value="1"/>
</dbReference>
<dbReference type="OrthoDB" id="5817230at2759"/>
<dbReference type="GO" id="GO:0003924">
    <property type="term" value="F:GTPase activity"/>
    <property type="evidence" value="ECO:0007669"/>
    <property type="project" value="InterPro"/>
</dbReference>
<sequence length="703" mass="78448">MDPVSAIGLAASLVSVGDVLARSLQCLINLQSRYRSASLIVSLLIGQLTTLKAAVNQITDWVTTSLFNDPKHEQVVADLEISLESCKILILVLEERLSQLERDGGGNLNVKGKIGFLWDESELKEFSNHLSNQANALNLLLTALHCRTTFERNALLQDNESRRIIKRIEENRASLLSLRDSTSEDTRRSKSTDNSHLLDTEFDFDQEVITTSVYRAALRSNLRKAARKGKSPGLPSETLGGFDPIPEIVESPGVFSGNLQESLSGPSGNDASLQSPQELSGYKRWFQTDEAITHTTEVDQVSTRLSRLSRLSDDVSVLSSETQERDDEGGPGQSLLASQNTVQEKPLEPNNRKWRAKKYRIRNIFTPQSSVDMQKLPAPLVLDPLVSVDGELPKVLVLGTGNSGKSTLCKSMDALCKGGWTIQDRLRFQEAVFTNTIQNMKIILKAMTTLDIPLDSDKNRSHALTIIHHPSSIGRDFPPDACNAIEALWEDGGVKQTFERSNEYILQDATAYFFNSLRRISEPEYIPTDEDIIMARIRSTGLYPMILSSGGISFKLIDTGGERSERKKWIHAFENVSIVIFTIDISAYDLVLYEDLNCSRLAEDIALFESISNSHWFSNTQFILLFTKLDILEAKLGKVSIKTYCPDFPGREDSLEDVKWYMEDRLLALIKDSKRIVTTIFTSFSGGYEGPANLVLDAIINQL</sequence>
<dbReference type="Proteomes" id="UP000016922">
    <property type="component" value="Unassembled WGS sequence"/>
</dbReference>
<dbReference type="Pfam" id="PF00503">
    <property type="entry name" value="G-alpha"/>
    <property type="match status" value="1"/>
</dbReference>
<organism evidence="7 8">
    <name type="scientific">Glarea lozoyensis (strain ATCC 20868 / MF5171)</name>
    <dbReference type="NCBI Taxonomy" id="1116229"/>
    <lineage>
        <taxon>Eukaryota</taxon>
        <taxon>Fungi</taxon>
        <taxon>Dikarya</taxon>
        <taxon>Ascomycota</taxon>
        <taxon>Pezizomycotina</taxon>
        <taxon>Leotiomycetes</taxon>
        <taxon>Helotiales</taxon>
        <taxon>Helotiaceae</taxon>
        <taxon>Glarea</taxon>
    </lineage>
</organism>
<dbReference type="EMBL" id="KE145357">
    <property type="protein sequence ID" value="EPE34221.1"/>
    <property type="molecule type" value="Genomic_DNA"/>
</dbReference>
<evidence type="ECO:0000256" key="4">
    <source>
        <dbReference type="ARBA" id="ARBA00023224"/>
    </source>
</evidence>
<reference evidence="7 8" key="1">
    <citation type="journal article" date="2013" name="BMC Genomics">
        <title>Genomics-driven discovery of the pneumocandin biosynthetic gene cluster in the fungus Glarea lozoyensis.</title>
        <authorList>
            <person name="Chen L."/>
            <person name="Yue Q."/>
            <person name="Zhang X."/>
            <person name="Xiang M."/>
            <person name="Wang C."/>
            <person name="Li S."/>
            <person name="Che Y."/>
            <person name="Ortiz-Lopez F.J."/>
            <person name="Bills G.F."/>
            <person name="Liu X."/>
            <person name="An Z."/>
        </authorList>
    </citation>
    <scope>NUCLEOTIDE SEQUENCE [LARGE SCALE GENOMIC DNA]</scope>
    <source>
        <strain evidence="8">ATCC 20868 / MF5171</strain>
    </source>
</reference>
<dbReference type="InterPro" id="IPR027417">
    <property type="entry name" value="P-loop_NTPase"/>
</dbReference>
<keyword evidence="8" id="KW-1185">Reference proteome</keyword>
<dbReference type="GO" id="GO:0031683">
    <property type="term" value="F:G-protein beta/gamma-subunit complex binding"/>
    <property type="evidence" value="ECO:0007669"/>
    <property type="project" value="InterPro"/>
</dbReference>
<dbReference type="Gene3D" id="1.10.400.10">
    <property type="entry name" value="GI Alpha 1, domain 2-like"/>
    <property type="match status" value="1"/>
</dbReference>
<keyword evidence="3" id="KW-0342">GTP-binding</keyword>
<keyword evidence="1 5" id="KW-0479">Metal-binding</keyword>
<dbReference type="OMA" id="RFNWDEL"/>
<dbReference type="GO" id="GO:0001664">
    <property type="term" value="F:G protein-coupled receptor binding"/>
    <property type="evidence" value="ECO:0007669"/>
    <property type="project" value="TreeGrafter"/>
</dbReference>
<feature type="compositionally biased region" description="Polar residues" evidence="6">
    <location>
        <begin position="257"/>
        <end position="276"/>
    </location>
</feature>
<evidence type="ECO:0000256" key="1">
    <source>
        <dbReference type="ARBA" id="ARBA00022723"/>
    </source>
</evidence>
<dbReference type="InterPro" id="IPR001019">
    <property type="entry name" value="Gprotein_alpha_su"/>
</dbReference>
<dbReference type="KEGG" id="glz:GLAREA_07234"/>
<dbReference type="CDD" id="cd00066">
    <property type="entry name" value="G-alpha"/>
    <property type="match status" value="1"/>
</dbReference>
<dbReference type="PANTHER" id="PTHR10218">
    <property type="entry name" value="GTP-BINDING PROTEIN ALPHA SUBUNIT"/>
    <property type="match status" value="1"/>
</dbReference>
<dbReference type="FunFam" id="3.40.50.300:FF:000692">
    <property type="entry name" value="Guanine nucleotide-binding protein subunit alpha"/>
    <property type="match status" value="1"/>
</dbReference>
<dbReference type="GO" id="GO:0005834">
    <property type="term" value="C:heterotrimeric G-protein complex"/>
    <property type="evidence" value="ECO:0007669"/>
    <property type="project" value="TreeGrafter"/>
</dbReference>
<dbReference type="RefSeq" id="XP_008079373.1">
    <property type="nucleotide sequence ID" value="XM_008081182.1"/>
</dbReference>
<dbReference type="HOGENOM" id="CLU_392336_0_0_1"/>
<evidence type="ECO:0000313" key="7">
    <source>
        <dbReference type="EMBL" id="EPE34221.1"/>
    </source>
</evidence>
<dbReference type="InterPro" id="IPR011025">
    <property type="entry name" value="GproteinA_insert"/>
</dbReference>
<evidence type="ECO:0000256" key="3">
    <source>
        <dbReference type="ARBA" id="ARBA00023134"/>
    </source>
</evidence>
<dbReference type="SUPFAM" id="SSF47895">
    <property type="entry name" value="Transducin (alpha subunit), insertion domain"/>
    <property type="match status" value="1"/>
</dbReference>
<gene>
    <name evidence="7" type="ORF">GLAREA_07234</name>
</gene>
<dbReference type="GeneID" id="19466287"/>
<accession>S3DQ96</accession>
<dbReference type="GO" id="GO:0046872">
    <property type="term" value="F:metal ion binding"/>
    <property type="evidence" value="ECO:0007669"/>
    <property type="project" value="UniProtKB-KW"/>
</dbReference>
<keyword evidence="5" id="KW-0460">Magnesium</keyword>
<dbReference type="PROSITE" id="PS51882">
    <property type="entry name" value="G_ALPHA"/>
    <property type="match status" value="1"/>
</dbReference>
<dbReference type="PRINTS" id="PR00318">
    <property type="entry name" value="GPROTEINA"/>
</dbReference>
<evidence type="ECO:0000256" key="5">
    <source>
        <dbReference type="PIRSR" id="PIRSR601019-2"/>
    </source>
</evidence>
<protein>
    <submittedName>
        <fullName evidence="7">Transducin (Alpha subunit), insertion</fullName>
    </submittedName>
</protein>
<dbReference type="SUPFAM" id="SSF52540">
    <property type="entry name" value="P-loop containing nucleoside triphosphate hydrolases"/>
    <property type="match status" value="1"/>
</dbReference>
<keyword evidence="2" id="KW-0547">Nucleotide-binding</keyword>
<feature type="region of interest" description="Disordered" evidence="6">
    <location>
        <begin position="312"/>
        <end position="346"/>
    </location>
</feature>
<feature type="region of interest" description="Disordered" evidence="6">
    <location>
        <begin position="256"/>
        <end position="276"/>
    </location>
</feature>